<evidence type="ECO:0000313" key="2">
    <source>
        <dbReference type="Proteomes" id="UP000019202"/>
    </source>
</evidence>
<comment type="caution">
    <text evidence="1">The sequence shown here is derived from an EMBL/GenBank/DDBJ whole genome shotgun (WGS) entry which is preliminary data.</text>
</comment>
<dbReference type="AlphaFoldDB" id="W1ITU3"/>
<proteinExistence type="predicted"/>
<evidence type="ECO:0000313" key="1">
    <source>
        <dbReference type="EMBL" id="CDL81026.1"/>
    </source>
</evidence>
<dbReference type="RefSeq" id="WP_038234280.1">
    <property type="nucleotide sequence ID" value="NZ_CAWLWS010000002.1"/>
</dbReference>
<gene>
    <name evidence="1" type="ORF">XSR1_100073</name>
</gene>
<dbReference type="STRING" id="1427518.XSR1_100073"/>
<accession>W1ITU3</accession>
<dbReference type="Proteomes" id="UP000019202">
    <property type="component" value="Unassembled WGS sequence"/>
</dbReference>
<reference evidence="1" key="1">
    <citation type="submission" date="2013-11" db="EMBL/GenBank/DDBJ databases">
        <title>Draft genome sequence and annotation of the entomopathogenic bacteria, Xenorhabdus cabanillasi strain JM26 and Xenorhabdus szentirmai strain DSM 16338.</title>
        <authorList>
            <person name="Gualtieri M."/>
            <person name="Ogier J.C."/>
            <person name="Pages S."/>
            <person name="Givaudan A."/>
            <person name="Gaudriault S."/>
        </authorList>
    </citation>
    <scope>NUCLEOTIDE SEQUENCE [LARGE SCALE GENOMIC DNA]</scope>
    <source>
        <strain evidence="1">DSM 16338</strain>
    </source>
</reference>
<sequence length="135" mass="15300">MSKSSLSLKQAEYRTHLATSVFSFILEKYQDECSIDLNNLILLARDINQEVQNTLLKHAPQPLIVTLLGYVGRTPKKAMPLDQAMYRAGLAISLFQVIIDQIDSDCSEELRDLISLACDFNQEVYHALYAAVYEE</sequence>
<dbReference type="OrthoDB" id="6434572at2"/>
<keyword evidence="2" id="KW-1185">Reference proteome</keyword>
<organism evidence="1 2">
    <name type="scientific">Xenorhabdus szentirmaii DSM 16338</name>
    <dbReference type="NCBI Taxonomy" id="1427518"/>
    <lineage>
        <taxon>Bacteria</taxon>
        <taxon>Pseudomonadati</taxon>
        <taxon>Pseudomonadota</taxon>
        <taxon>Gammaproteobacteria</taxon>
        <taxon>Enterobacterales</taxon>
        <taxon>Morganellaceae</taxon>
        <taxon>Xenorhabdus</taxon>
    </lineage>
</organism>
<dbReference type="EMBL" id="CBXF010000002">
    <property type="protein sequence ID" value="CDL81026.1"/>
    <property type="molecule type" value="Genomic_DNA"/>
</dbReference>
<protein>
    <submittedName>
        <fullName evidence="1">Uncharacterized protein</fullName>
    </submittedName>
</protein>
<name>W1ITU3_9GAMM</name>